<dbReference type="AlphaFoldDB" id="A0A378SKN7"/>
<dbReference type="PANTHER" id="PTHR32011:SF2">
    <property type="entry name" value="OS08G0472400 PROTEIN"/>
    <property type="match status" value="1"/>
</dbReference>
<dbReference type="PANTHER" id="PTHR32011">
    <property type="entry name" value="OS08G0472400 PROTEIN"/>
    <property type="match status" value="1"/>
</dbReference>
<evidence type="ECO:0008006" key="3">
    <source>
        <dbReference type="Google" id="ProtNLM"/>
    </source>
</evidence>
<evidence type="ECO:0000313" key="1">
    <source>
        <dbReference type="EMBL" id="STZ42718.1"/>
    </source>
</evidence>
<accession>A0A378SKN7</accession>
<proteinExistence type="predicted"/>
<gene>
    <name evidence="1" type="ORF">NCTC10742_01932</name>
</gene>
<protein>
    <recommendedName>
        <fullName evidence="3">Knr4/Smi1-like domain-containing protein</fullName>
    </recommendedName>
</protein>
<name>A0A378SKN7_9MYCO</name>
<dbReference type="EMBL" id="UGQM01000001">
    <property type="protein sequence ID" value="STZ42718.1"/>
    <property type="molecule type" value="Genomic_DNA"/>
</dbReference>
<organism evidence="1 2">
    <name type="scientific">Mycolicibacterium gilvum</name>
    <dbReference type="NCBI Taxonomy" id="1804"/>
    <lineage>
        <taxon>Bacteria</taxon>
        <taxon>Bacillati</taxon>
        <taxon>Actinomycetota</taxon>
        <taxon>Actinomycetes</taxon>
        <taxon>Mycobacteriales</taxon>
        <taxon>Mycobacteriaceae</taxon>
        <taxon>Mycolicibacterium</taxon>
    </lineage>
</organism>
<evidence type="ECO:0000313" key="2">
    <source>
        <dbReference type="Proteomes" id="UP000254291"/>
    </source>
</evidence>
<dbReference type="Proteomes" id="UP000254291">
    <property type="component" value="Unassembled WGS sequence"/>
</dbReference>
<dbReference type="RefSeq" id="WP_115327067.1">
    <property type="nucleotide sequence ID" value="NZ_JACKST010000014.1"/>
</dbReference>
<reference evidence="1 2" key="1">
    <citation type="submission" date="2018-06" db="EMBL/GenBank/DDBJ databases">
        <authorList>
            <consortium name="Pathogen Informatics"/>
            <person name="Doyle S."/>
        </authorList>
    </citation>
    <scope>NUCLEOTIDE SEQUENCE [LARGE SCALE GENOMIC DNA]</scope>
    <source>
        <strain evidence="1 2">NCTC10742</strain>
    </source>
</reference>
<sequence length="191" mass="20924">MHDAGATLGADAAQRLAALGAVTIERGMSDDELDRAETDLGIEFADDHRAFLAAGLPTGGSWPNWRDEGRRSLTKRLHLPAEGILFAVEWNRFWHDSWGRRPAQMKHALRTARYQLERVPMLLPICSHHYLPAGRGSFGHPVLSVVRTDVVVRGADLADYVTSEFGAGGPAAVDAVATVEFWSTLSGDYRC</sequence>